<comment type="caution">
    <text evidence="1">The sequence shown here is derived from an EMBL/GenBank/DDBJ whole genome shotgun (WGS) entry which is preliminary data.</text>
</comment>
<feature type="non-terminal residue" evidence="1">
    <location>
        <position position="39"/>
    </location>
</feature>
<dbReference type="AlphaFoldDB" id="A0A656GMM1"/>
<gene>
    <name evidence="1" type="ORF">PSYMO_36992</name>
</gene>
<evidence type="ECO:0000313" key="1">
    <source>
        <dbReference type="EMBL" id="EGH26769.1"/>
    </source>
</evidence>
<proteinExistence type="predicted"/>
<evidence type="ECO:0000313" key="2">
    <source>
        <dbReference type="Proteomes" id="UP000003465"/>
    </source>
</evidence>
<accession>A0A656GMM1</accession>
<dbReference type="EMBL" id="AEAG01002820">
    <property type="protein sequence ID" value="EGH26769.1"/>
    <property type="molecule type" value="Genomic_DNA"/>
</dbReference>
<dbReference type="Proteomes" id="UP000003465">
    <property type="component" value="Unassembled WGS sequence"/>
</dbReference>
<name>A0A656GMM1_PSEA0</name>
<reference evidence="1 2" key="1">
    <citation type="journal article" date="2011" name="PLoS Pathog.">
        <title>Dynamic evolution of pathogenicity revealed by sequencing and comparative genomics of 19 Pseudomonas syringae isolates.</title>
        <authorList>
            <person name="Baltrus D.A."/>
            <person name="Nishimura M.T."/>
            <person name="Romanchuk A."/>
            <person name="Chang J.H."/>
            <person name="Mukhtar M.S."/>
            <person name="Cherkis K."/>
            <person name="Roach J."/>
            <person name="Grant S.R."/>
            <person name="Jones C.D."/>
            <person name="Dangl J.L."/>
        </authorList>
    </citation>
    <scope>NUCLEOTIDE SEQUENCE [LARGE SCALE GENOMIC DNA]</scope>
    <source>
        <strain evidence="1 2">301020</strain>
    </source>
</reference>
<sequence length="39" mass="4327">WFASLIVNISIAFMTDMMTQVKADATLFNLMTVGMMALV</sequence>
<organism evidence="1 2">
    <name type="scientific">Pseudomonas amygdali pv. mori str. 301020</name>
    <dbReference type="NCBI Taxonomy" id="629261"/>
    <lineage>
        <taxon>Bacteria</taxon>
        <taxon>Pseudomonadati</taxon>
        <taxon>Pseudomonadota</taxon>
        <taxon>Gammaproteobacteria</taxon>
        <taxon>Pseudomonadales</taxon>
        <taxon>Pseudomonadaceae</taxon>
        <taxon>Pseudomonas</taxon>
        <taxon>Pseudomonas amygdali</taxon>
    </lineage>
</organism>
<protein>
    <submittedName>
        <fullName evidence="1">Uncharacterized protein</fullName>
    </submittedName>
</protein>
<feature type="non-terminal residue" evidence="1">
    <location>
        <position position="1"/>
    </location>
</feature>